<keyword evidence="1" id="KW-0479">Metal-binding</keyword>
<dbReference type="CDD" id="cd01427">
    <property type="entry name" value="HAD_like"/>
    <property type="match status" value="1"/>
</dbReference>
<dbReference type="SUPFAM" id="SSF56784">
    <property type="entry name" value="HAD-like"/>
    <property type="match status" value="1"/>
</dbReference>
<gene>
    <name evidence="2" type="primary">yrfG</name>
    <name evidence="2" type="ORF">ACFOMF_07870</name>
</gene>
<dbReference type="PANTHER" id="PTHR43434">
    <property type="entry name" value="PHOSPHOGLYCOLATE PHOSPHATASE"/>
    <property type="match status" value="1"/>
</dbReference>
<keyword evidence="2" id="KW-0378">Hydrolase</keyword>
<dbReference type="NCBIfam" id="TIGR01509">
    <property type="entry name" value="HAD-SF-IA-v3"/>
    <property type="match status" value="1"/>
</dbReference>
<evidence type="ECO:0000256" key="1">
    <source>
        <dbReference type="ARBA" id="ARBA00022723"/>
    </source>
</evidence>
<dbReference type="GO" id="GO:0008253">
    <property type="term" value="F:5'-nucleotidase activity"/>
    <property type="evidence" value="ECO:0007669"/>
    <property type="project" value="UniProtKB-EC"/>
</dbReference>
<dbReference type="InterPro" id="IPR023214">
    <property type="entry name" value="HAD_sf"/>
</dbReference>
<name>A0ABV7T8A9_9GAMM</name>
<sequence>MTVPLPWAEIDTVLLDMDGTLLDLHFDNHFWLQYLPQRYAQRHGISQAMAEMELAPLFERTQGRLAWYCLDYWTAELDLPLREMKREIADRIALRPGVDSFLAFLRQTGKQVALITNAHPDSLSLKLERIELAPWFDRLISSHEYGFPKEEQQFWFCLREDLGFNPERVLFIDDSLPILRSARRFGIRHLLAVREPDSRQGVKDTQEFSAMEDYCELTNRLA</sequence>
<dbReference type="SFLD" id="SFLDS00003">
    <property type="entry name" value="Haloacid_Dehalogenase"/>
    <property type="match status" value="1"/>
</dbReference>
<dbReference type="InterPro" id="IPR006439">
    <property type="entry name" value="HAD-SF_hydro_IA"/>
</dbReference>
<dbReference type="RefSeq" id="WP_386363289.1">
    <property type="nucleotide sequence ID" value="NZ_JBHRXZ010000017.1"/>
</dbReference>
<accession>A0ABV7T8A9</accession>
<organism evidence="2 3">
    <name type="scientific">Stutzerimonas tarimensis</name>
    <dbReference type="NCBI Taxonomy" id="1507735"/>
    <lineage>
        <taxon>Bacteria</taxon>
        <taxon>Pseudomonadati</taxon>
        <taxon>Pseudomonadota</taxon>
        <taxon>Gammaproteobacteria</taxon>
        <taxon>Pseudomonadales</taxon>
        <taxon>Pseudomonadaceae</taxon>
        <taxon>Stutzerimonas</taxon>
    </lineage>
</organism>
<dbReference type="NCBIfam" id="NF011564">
    <property type="entry name" value="PRK14988.1"/>
    <property type="match status" value="1"/>
</dbReference>
<proteinExistence type="predicted"/>
<dbReference type="PANTHER" id="PTHR43434:SF3">
    <property type="entry name" value="GMP_IMP NUCLEOTIDASE YRFG"/>
    <property type="match status" value="1"/>
</dbReference>
<dbReference type="Pfam" id="PF00702">
    <property type="entry name" value="Hydrolase"/>
    <property type="match status" value="1"/>
</dbReference>
<protein>
    <submittedName>
        <fullName evidence="2">GMP/IMP nucleotidase</fullName>
        <ecNumber evidence="2">3.1.3.5</ecNumber>
    </submittedName>
</protein>
<evidence type="ECO:0000313" key="2">
    <source>
        <dbReference type="EMBL" id="MFC3607688.1"/>
    </source>
</evidence>
<dbReference type="SFLD" id="SFLDG01129">
    <property type="entry name" value="C1.5:_HAD__Beta-PGM__Phosphata"/>
    <property type="match status" value="1"/>
</dbReference>
<dbReference type="EC" id="3.1.3.5" evidence="2"/>
<dbReference type="InterPro" id="IPR036412">
    <property type="entry name" value="HAD-like_sf"/>
</dbReference>
<dbReference type="EMBL" id="JBHRXZ010000017">
    <property type="protein sequence ID" value="MFC3607688.1"/>
    <property type="molecule type" value="Genomic_DNA"/>
</dbReference>
<comment type="caution">
    <text evidence="2">The sequence shown here is derived from an EMBL/GenBank/DDBJ whole genome shotgun (WGS) entry which is preliminary data.</text>
</comment>
<evidence type="ECO:0000313" key="3">
    <source>
        <dbReference type="Proteomes" id="UP001595630"/>
    </source>
</evidence>
<dbReference type="Gene3D" id="3.40.50.1000">
    <property type="entry name" value="HAD superfamily/HAD-like"/>
    <property type="match status" value="1"/>
</dbReference>
<reference evidence="3" key="1">
    <citation type="journal article" date="2019" name="Int. J. Syst. Evol. Microbiol.">
        <title>The Global Catalogue of Microorganisms (GCM) 10K type strain sequencing project: providing services to taxonomists for standard genome sequencing and annotation.</title>
        <authorList>
            <consortium name="The Broad Institute Genomics Platform"/>
            <consortium name="The Broad Institute Genome Sequencing Center for Infectious Disease"/>
            <person name="Wu L."/>
            <person name="Ma J."/>
        </authorList>
    </citation>
    <scope>NUCLEOTIDE SEQUENCE [LARGE SCALE GENOMIC DNA]</scope>
    <source>
        <strain evidence="3">KCTC 42447</strain>
    </source>
</reference>
<keyword evidence="3" id="KW-1185">Reference proteome</keyword>
<dbReference type="InterPro" id="IPR050155">
    <property type="entry name" value="HAD-like_hydrolase_sf"/>
</dbReference>
<dbReference type="Proteomes" id="UP001595630">
    <property type="component" value="Unassembled WGS sequence"/>
</dbReference>